<name>A0A0F9JBF0_9ZZZZ</name>
<gene>
    <name evidence="1" type="ORF">LCGC14_1550570</name>
</gene>
<proteinExistence type="predicted"/>
<protein>
    <submittedName>
        <fullName evidence="1">Uncharacterized protein</fullName>
    </submittedName>
</protein>
<comment type="caution">
    <text evidence="1">The sequence shown here is derived from an EMBL/GenBank/DDBJ whole genome shotgun (WGS) entry which is preliminary data.</text>
</comment>
<accession>A0A0F9JBF0</accession>
<dbReference type="EMBL" id="LAZR01011848">
    <property type="protein sequence ID" value="KKM57646.1"/>
    <property type="molecule type" value="Genomic_DNA"/>
</dbReference>
<evidence type="ECO:0000313" key="1">
    <source>
        <dbReference type="EMBL" id="KKM57646.1"/>
    </source>
</evidence>
<reference evidence="1" key="1">
    <citation type="journal article" date="2015" name="Nature">
        <title>Complex archaea that bridge the gap between prokaryotes and eukaryotes.</title>
        <authorList>
            <person name="Spang A."/>
            <person name="Saw J.H."/>
            <person name="Jorgensen S.L."/>
            <person name="Zaremba-Niedzwiedzka K."/>
            <person name="Martijn J."/>
            <person name="Lind A.E."/>
            <person name="van Eijk R."/>
            <person name="Schleper C."/>
            <person name="Guy L."/>
            <person name="Ettema T.J."/>
        </authorList>
    </citation>
    <scope>NUCLEOTIDE SEQUENCE</scope>
</reference>
<dbReference type="AlphaFoldDB" id="A0A0F9JBF0"/>
<organism evidence="1">
    <name type="scientific">marine sediment metagenome</name>
    <dbReference type="NCBI Taxonomy" id="412755"/>
    <lineage>
        <taxon>unclassified sequences</taxon>
        <taxon>metagenomes</taxon>
        <taxon>ecological metagenomes</taxon>
    </lineage>
</organism>
<sequence>MKYANLAELKKAFESGKLNPERDFAVVDNDSVTVYVTVKDDEWGEDSERVFNYEDLPRYLLVEALQMLGIPARQA</sequence>